<evidence type="ECO:0000256" key="1">
    <source>
        <dbReference type="SAM" id="MobiDB-lite"/>
    </source>
</evidence>
<feature type="compositionally biased region" description="Gly residues" evidence="1">
    <location>
        <begin position="76"/>
        <end position="88"/>
    </location>
</feature>
<sequence length="117" mass="11899">MKIRKFVGIAMLSAVSTMYVDAAHAQGTARAEAGQQLVRAQQNGLGSVADAPSPVVSSVDQRKLQEMQAEHSRDSGFGGQPGGSGGSGATAVPAHPASAPHDDCVGPVSFCNIYFGS</sequence>
<keyword evidence="4" id="KW-1185">Reference proteome</keyword>
<organism evidence="3 4">
    <name type="scientific">Paraburkholderia bengalensis</name>
    <dbReference type="NCBI Taxonomy" id="2747562"/>
    <lineage>
        <taxon>Bacteria</taxon>
        <taxon>Pseudomonadati</taxon>
        <taxon>Pseudomonadota</taxon>
        <taxon>Betaproteobacteria</taxon>
        <taxon>Burkholderiales</taxon>
        <taxon>Burkholderiaceae</taxon>
        <taxon>Paraburkholderia</taxon>
    </lineage>
</organism>
<dbReference type="Proteomes" id="UP001386437">
    <property type="component" value="Unassembled WGS sequence"/>
</dbReference>
<dbReference type="RefSeq" id="WP_336600340.1">
    <property type="nucleotide sequence ID" value="NZ_JACFYJ010000050.1"/>
</dbReference>
<accession>A0ABU8IXV7</accession>
<protein>
    <submittedName>
        <fullName evidence="3">DUF4148 domain-containing protein</fullName>
    </submittedName>
</protein>
<feature type="signal peptide" evidence="2">
    <location>
        <begin position="1"/>
        <end position="22"/>
    </location>
</feature>
<feature type="compositionally biased region" description="Low complexity" evidence="1">
    <location>
        <begin position="47"/>
        <end position="59"/>
    </location>
</feature>
<feature type="compositionally biased region" description="Basic and acidic residues" evidence="1">
    <location>
        <begin position="60"/>
        <end position="74"/>
    </location>
</feature>
<reference evidence="3 4" key="1">
    <citation type="journal article" date="2022" name="Arch. Microbiol.">
        <title>Paraburkholderia bengalensis sp. nov. isolated from roots of Oryza sativa, IR64.</title>
        <authorList>
            <person name="Nag P."/>
            <person name="Mondal N."/>
            <person name="Sarkar J."/>
            <person name="Das S."/>
        </authorList>
    </citation>
    <scope>NUCLEOTIDE SEQUENCE [LARGE SCALE GENOMIC DNA]</scope>
    <source>
        <strain evidence="3 4">IR64_4_BI</strain>
    </source>
</reference>
<evidence type="ECO:0000313" key="4">
    <source>
        <dbReference type="Proteomes" id="UP001386437"/>
    </source>
</evidence>
<dbReference type="EMBL" id="JACFYJ010000050">
    <property type="protein sequence ID" value="MEI6000406.1"/>
    <property type="molecule type" value="Genomic_DNA"/>
</dbReference>
<comment type="caution">
    <text evidence="3">The sequence shown here is derived from an EMBL/GenBank/DDBJ whole genome shotgun (WGS) entry which is preliminary data.</text>
</comment>
<evidence type="ECO:0000313" key="3">
    <source>
        <dbReference type="EMBL" id="MEI6000406.1"/>
    </source>
</evidence>
<evidence type="ECO:0000256" key="2">
    <source>
        <dbReference type="SAM" id="SignalP"/>
    </source>
</evidence>
<proteinExistence type="predicted"/>
<feature type="chain" id="PRO_5046394943" evidence="2">
    <location>
        <begin position="23"/>
        <end position="117"/>
    </location>
</feature>
<feature type="region of interest" description="Disordered" evidence="1">
    <location>
        <begin position="43"/>
        <end position="104"/>
    </location>
</feature>
<name>A0ABU8IXV7_9BURK</name>
<gene>
    <name evidence="3" type="ORF">H3V53_25385</name>
</gene>
<keyword evidence="2" id="KW-0732">Signal</keyword>